<evidence type="ECO:0000256" key="1">
    <source>
        <dbReference type="ARBA" id="ARBA00000928"/>
    </source>
</evidence>
<keyword evidence="7" id="KW-0540">Nuclease</keyword>
<comment type="subcellular location">
    <subcellularLocation>
        <location evidence="3">Mitochondrion</location>
    </subcellularLocation>
</comment>
<dbReference type="Pfam" id="PF16953">
    <property type="entry name" value="PRORP"/>
    <property type="match status" value="1"/>
</dbReference>
<comment type="cofactor">
    <cofactor evidence="2">
        <name>Mg(2+)</name>
        <dbReference type="ChEBI" id="CHEBI:18420"/>
    </cofactor>
</comment>
<dbReference type="Pfam" id="PF17177">
    <property type="entry name" value="PPR_long"/>
    <property type="match status" value="1"/>
</dbReference>
<keyword evidence="13" id="KW-0809">Transit peptide</keyword>
<keyword evidence="8" id="KW-0479">Metal-binding</keyword>
<reference evidence="18" key="1">
    <citation type="journal article" date="2015" name="PLoS Genet.">
        <title>Genome Sequence and Transcriptome Analyses of Chrysochromulina tobin: Metabolic Tools for Enhanced Algal Fitness in the Prominent Order Prymnesiales (Haptophyceae).</title>
        <authorList>
            <person name="Hovde B.T."/>
            <person name="Deodato C.R."/>
            <person name="Hunsperger H.M."/>
            <person name="Ryken S.A."/>
            <person name="Yost W."/>
            <person name="Jha R.K."/>
            <person name="Patterson J."/>
            <person name="Monnat R.J. Jr."/>
            <person name="Barlow S.B."/>
            <person name="Starkenburg S.R."/>
            <person name="Cattolico R.A."/>
        </authorList>
    </citation>
    <scope>NUCLEOTIDE SEQUENCE</scope>
    <source>
        <strain evidence="18">CCMP291</strain>
    </source>
</reference>
<dbReference type="EC" id="3.1.26.5" evidence="5"/>
<name>A0A0M0JXI8_9EUKA</name>
<comment type="similarity">
    <text evidence="4">Belongs to the PPR family. P subfamily.</text>
</comment>
<organism evidence="17 18">
    <name type="scientific">Chrysochromulina tobinii</name>
    <dbReference type="NCBI Taxonomy" id="1460289"/>
    <lineage>
        <taxon>Eukaryota</taxon>
        <taxon>Haptista</taxon>
        <taxon>Haptophyta</taxon>
        <taxon>Prymnesiophyceae</taxon>
        <taxon>Prymnesiales</taxon>
        <taxon>Chrysochromulinaceae</taxon>
        <taxon>Chrysochromulina</taxon>
    </lineage>
</organism>
<dbReference type="GO" id="GO:0001682">
    <property type="term" value="P:tRNA 5'-leader removal"/>
    <property type="evidence" value="ECO:0007669"/>
    <property type="project" value="TreeGrafter"/>
</dbReference>
<keyword evidence="11" id="KW-0862">Zinc</keyword>
<evidence type="ECO:0000259" key="15">
    <source>
        <dbReference type="Pfam" id="PF16953"/>
    </source>
</evidence>
<evidence type="ECO:0000313" key="17">
    <source>
        <dbReference type="EMBL" id="KOO31381.1"/>
    </source>
</evidence>
<dbReference type="GO" id="GO:0005739">
    <property type="term" value="C:mitochondrion"/>
    <property type="evidence" value="ECO:0007669"/>
    <property type="project" value="UniProtKB-SubCell"/>
</dbReference>
<dbReference type="GO" id="GO:0003676">
    <property type="term" value="F:nucleic acid binding"/>
    <property type="evidence" value="ECO:0007669"/>
    <property type="project" value="InterPro"/>
</dbReference>
<evidence type="ECO:0000256" key="11">
    <source>
        <dbReference type="ARBA" id="ARBA00022833"/>
    </source>
</evidence>
<keyword evidence="12" id="KW-0460">Magnesium</keyword>
<dbReference type="Proteomes" id="UP000037460">
    <property type="component" value="Unassembled WGS sequence"/>
</dbReference>
<evidence type="ECO:0000256" key="5">
    <source>
        <dbReference type="ARBA" id="ARBA00012179"/>
    </source>
</evidence>
<accession>A0A0M0JXI8</accession>
<gene>
    <name evidence="17" type="ORF">Ctob_012183</name>
</gene>
<comment type="catalytic activity">
    <reaction evidence="1">
        <text>Endonucleolytic cleavage of RNA, removing 5'-extranucleotides from tRNA precursor.</text>
        <dbReference type="EC" id="3.1.26.5"/>
    </reaction>
</comment>
<dbReference type="InterPro" id="IPR011990">
    <property type="entry name" value="TPR-like_helical_dom_sf"/>
</dbReference>
<evidence type="ECO:0000313" key="18">
    <source>
        <dbReference type="Proteomes" id="UP000037460"/>
    </source>
</evidence>
<proteinExistence type="inferred from homology"/>
<evidence type="ECO:0000256" key="12">
    <source>
        <dbReference type="ARBA" id="ARBA00022842"/>
    </source>
</evidence>
<keyword evidence="18" id="KW-1185">Reference proteome</keyword>
<evidence type="ECO:0000256" key="6">
    <source>
        <dbReference type="ARBA" id="ARBA00022694"/>
    </source>
</evidence>
<dbReference type="EMBL" id="JWZX01002027">
    <property type="protein sequence ID" value="KOO31381.1"/>
    <property type="molecule type" value="Genomic_DNA"/>
</dbReference>
<dbReference type="GO" id="GO:0004526">
    <property type="term" value="F:ribonuclease P activity"/>
    <property type="evidence" value="ECO:0007669"/>
    <property type="project" value="UniProtKB-EC"/>
</dbReference>
<evidence type="ECO:0000256" key="9">
    <source>
        <dbReference type="ARBA" id="ARBA00022737"/>
    </source>
</evidence>
<dbReference type="PANTHER" id="PTHR13547">
    <property type="match status" value="1"/>
</dbReference>
<dbReference type="InterPro" id="IPR031595">
    <property type="entry name" value="PRORP_C"/>
</dbReference>
<dbReference type="GO" id="GO:0046872">
    <property type="term" value="F:metal ion binding"/>
    <property type="evidence" value="ECO:0007669"/>
    <property type="project" value="UniProtKB-KW"/>
</dbReference>
<feature type="domain" description="PROP1-like PPR" evidence="16">
    <location>
        <begin position="56"/>
        <end position="158"/>
    </location>
</feature>
<dbReference type="OrthoDB" id="46913at2759"/>
<feature type="domain" description="PRORP" evidence="15">
    <location>
        <begin position="278"/>
        <end position="355"/>
    </location>
</feature>
<evidence type="ECO:0000256" key="10">
    <source>
        <dbReference type="ARBA" id="ARBA00022801"/>
    </source>
</evidence>
<evidence type="ECO:0000259" key="16">
    <source>
        <dbReference type="Pfam" id="PF17177"/>
    </source>
</evidence>
<keyword evidence="6" id="KW-0819">tRNA processing</keyword>
<comment type="caution">
    <text evidence="17">The sequence shown here is derived from an EMBL/GenBank/DDBJ whole genome shotgun (WGS) entry which is preliminary data.</text>
</comment>
<dbReference type="Gene3D" id="3.40.50.11980">
    <property type="match status" value="2"/>
</dbReference>
<keyword evidence="9" id="KW-0677">Repeat</keyword>
<evidence type="ECO:0000256" key="2">
    <source>
        <dbReference type="ARBA" id="ARBA00001946"/>
    </source>
</evidence>
<evidence type="ECO:0000256" key="13">
    <source>
        <dbReference type="ARBA" id="ARBA00022946"/>
    </source>
</evidence>
<dbReference type="PANTHER" id="PTHR13547:SF1">
    <property type="entry name" value="MITOCHONDRIAL RIBONUCLEASE P CATALYTIC SUBUNIT"/>
    <property type="match status" value="1"/>
</dbReference>
<dbReference type="Gene3D" id="1.25.40.10">
    <property type="entry name" value="Tetratricopeptide repeat domain"/>
    <property type="match status" value="1"/>
</dbReference>
<keyword evidence="10" id="KW-0378">Hydrolase</keyword>
<sequence length="368" mass="40453">MSLPSTADASAVNETLWPPRDKQARRLWHELQRFKKQQMGGAKSHILDLPPQSSYLRACTHHYAKLLGLATETQASGNGRAVRPLLAEALEVFVAAQKQAAPAEPMWSGIIKLHCAAGDPTAGLARIEEMIAAGVAPRLRSFSPIISAACEARDHELAERCLAPSHVERVLESFREYGPQARWVAVPCATDARGECSYSGVTLAPALIDEAERAELRRLIPQLVGARIKATEFAKFAQWIERELVRAGPFDYVLDGANIGFFGCSKVEKARRLAKAASAVVVSNDEMRDHTFGLMDSRVFAKWRERHVVHFDIPGGTTAAAAGLKPALLPPLPYSHVMQEHPSGCWHVPCAEQHPNGWVCVQRREDLL</sequence>
<dbReference type="SUPFAM" id="SSF82708">
    <property type="entry name" value="R3H domain"/>
    <property type="match status" value="1"/>
</dbReference>
<evidence type="ECO:0000256" key="8">
    <source>
        <dbReference type="ARBA" id="ARBA00022723"/>
    </source>
</evidence>
<dbReference type="AlphaFoldDB" id="A0A0M0JXI8"/>
<keyword evidence="14" id="KW-0496">Mitochondrion</keyword>
<protein>
    <recommendedName>
        <fullName evidence="5">ribonuclease P</fullName>
        <ecNumber evidence="5">3.1.26.5</ecNumber>
    </recommendedName>
</protein>
<evidence type="ECO:0000256" key="14">
    <source>
        <dbReference type="ARBA" id="ARBA00023128"/>
    </source>
</evidence>
<dbReference type="InterPro" id="IPR033443">
    <property type="entry name" value="PROP1-like_PPR_dom"/>
</dbReference>
<evidence type="ECO:0000256" key="4">
    <source>
        <dbReference type="ARBA" id="ARBA00007626"/>
    </source>
</evidence>
<evidence type="ECO:0000256" key="3">
    <source>
        <dbReference type="ARBA" id="ARBA00004173"/>
    </source>
</evidence>
<evidence type="ECO:0000256" key="7">
    <source>
        <dbReference type="ARBA" id="ARBA00022722"/>
    </source>
</evidence>
<dbReference type="InterPro" id="IPR036867">
    <property type="entry name" value="R3H_dom_sf"/>
</dbReference>